<keyword evidence="4" id="KW-0804">Transcription</keyword>
<sequence length="301" mass="33009">MDTKRLDLNLLQTLEALLEEGNVTRAAARLHLSQPAVSAQLARLRAQFGDPLLIPAPRGMRPTAKAEALLAPLRDALRQVRDMLASHQDFDPATAHMTLNIACTDYAQAVAVIPLLRRLREAAPGIRVAVRNLEPARLLAQTERGEVDLALISPDCAPDSLHARFLFDDRYVLIGRHGHPALQGEVTLEHYLTLEHVVVSLGTGDFSTTVDAALAERGVARRVALSAASFLLVPEIVAQTDCVALLPERLALACRERVQLRECPFPLRRFDVAMAWHERSHGHPGLCWLRGELAGLMGAEV</sequence>
<dbReference type="AlphaFoldDB" id="A0A2K4MQF0"/>
<evidence type="ECO:0000313" key="6">
    <source>
        <dbReference type="EMBL" id="POA99287.1"/>
    </source>
</evidence>
<dbReference type="InterPro" id="IPR000847">
    <property type="entry name" value="LysR_HTH_N"/>
</dbReference>
<dbReference type="SUPFAM" id="SSF53850">
    <property type="entry name" value="Periplasmic binding protein-like II"/>
    <property type="match status" value="1"/>
</dbReference>
<evidence type="ECO:0000256" key="2">
    <source>
        <dbReference type="ARBA" id="ARBA00023015"/>
    </source>
</evidence>
<dbReference type="RefSeq" id="WP_103318924.1">
    <property type="nucleotide sequence ID" value="NZ_PPTF01000023.1"/>
</dbReference>
<gene>
    <name evidence="6" type="ORF">C2134_07725</name>
</gene>
<accession>A0A2K4MQF0</accession>
<keyword evidence="7" id="KW-1185">Reference proteome</keyword>
<dbReference type="PROSITE" id="PS50931">
    <property type="entry name" value="HTH_LYSR"/>
    <property type="match status" value="1"/>
</dbReference>
<evidence type="ECO:0000313" key="7">
    <source>
        <dbReference type="Proteomes" id="UP000236416"/>
    </source>
</evidence>
<protein>
    <submittedName>
        <fullName evidence="6">LysR family transcriptional regulator</fullName>
    </submittedName>
</protein>
<keyword evidence="2" id="KW-0805">Transcription regulation</keyword>
<keyword evidence="3" id="KW-0238">DNA-binding</keyword>
<dbReference type="InterPro" id="IPR036390">
    <property type="entry name" value="WH_DNA-bd_sf"/>
</dbReference>
<reference evidence="6 7" key="1">
    <citation type="submission" date="2018-01" db="EMBL/GenBank/DDBJ databases">
        <title>Genomic Sequence of Chromobacterium MWU13-2610 from wild cranberry bogs within the Cape Cod National Seashore.</title>
        <authorList>
            <person name="O'Hara-Hanley K."/>
            <person name="Soby S."/>
            <person name="Harrison A."/>
        </authorList>
    </citation>
    <scope>NUCLEOTIDE SEQUENCE [LARGE SCALE GENOMIC DNA]</scope>
    <source>
        <strain evidence="6 7">MWU13-2610</strain>
    </source>
</reference>
<dbReference type="Gene3D" id="3.40.190.10">
    <property type="entry name" value="Periplasmic binding protein-like II"/>
    <property type="match status" value="2"/>
</dbReference>
<feature type="domain" description="HTH lysR-type" evidence="5">
    <location>
        <begin position="6"/>
        <end position="63"/>
    </location>
</feature>
<evidence type="ECO:0000256" key="3">
    <source>
        <dbReference type="ARBA" id="ARBA00023125"/>
    </source>
</evidence>
<proteinExistence type="inferred from homology"/>
<dbReference type="InterPro" id="IPR036388">
    <property type="entry name" value="WH-like_DNA-bd_sf"/>
</dbReference>
<dbReference type="Proteomes" id="UP000236416">
    <property type="component" value="Unassembled WGS sequence"/>
</dbReference>
<comment type="similarity">
    <text evidence="1">Belongs to the LysR transcriptional regulatory family.</text>
</comment>
<dbReference type="Gene3D" id="1.10.10.10">
    <property type="entry name" value="Winged helix-like DNA-binding domain superfamily/Winged helix DNA-binding domain"/>
    <property type="match status" value="1"/>
</dbReference>
<dbReference type="InterPro" id="IPR050389">
    <property type="entry name" value="LysR-type_TF"/>
</dbReference>
<dbReference type="Pfam" id="PF00126">
    <property type="entry name" value="HTH_1"/>
    <property type="match status" value="1"/>
</dbReference>
<dbReference type="PANTHER" id="PTHR30118:SF15">
    <property type="entry name" value="TRANSCRIPTIONAL REGULATORY PROTEIN"/>
    <property type="match status" value="1"/>
</dbReference>
<dbReference type="GO" id="GO:0003700">
    <property type="term" value="F:DNA-binding transcription factor activity"/>
    <property type="evidence" value="ECO:0007669"/>
    <property type="project" value="InterPro"/>
</dbReference>
<dbReference type="InterPro" id="IPR005119">
    <property type="entry name" value="LysR_subst-bd"/>
</dbReference>
<dbReference type="SUPFAM" id="SSF46785">
    <property type="entry name" value="Winged helix' DNA-binding domain"/>
    <property type="match status" value="1"/>
</dbReference>
<organism evidence="6 7">
    <name type="scientific">Chromobacterium sinusclupearum</name>
    <dbReference type="NCBI Taxonomy" id="2077146"/>
    <lineage>
        <taxon>Bacteria</taxon>
        <taxon>Pseudomonadati</taxon>
        <taxon>Pseudomonadota</taxon>
        <taxon>Betaproteobacteria</taxon>
        <taxon>Neisseriales</taxon>
        <taxon>Chromobacteriaceae</taxon>
        <taxon>Chromobacterium</taxon>
    </lineage>
</organism>
<evidence type="ECO:0000256" key="4">
    <source>
        <dbReference type="ARBA" id="ARBA00023163"/>
    </source>
</evidence>
<name>A0A2K4MQF0_9NEIS</name>
<comment type="caution">
    <text evidence="6">The sequence shown here is derived from an EMBL/GenBank/DDBJ whole genome shotgun (WGS) entry which is preliminary data.</text>
</comment>
<dbReference type="GO" id="GO:0003677">
    <property type="term" value="F:DNA binding"/>
    <property type="evidence" value="ECO:0007669"/>
    <property type="project" value="UniProtKB-KW"/>
</dbReference>
<dbReference type="PRINTS" id="PR00039">
    <property type="entry name" value="HTHLYSR"/>
</dbReference>
<evidence type="ECO:0000259" key="5">
    <source>
        <dbReference type="PROSITE" id="PS50931"/>
    </source>
</evidence>
<dbReference type="PANTHER" id="PTHR30118">
    <property type="entry name" value="HTH-TYPE TRANSCRIPTIONAL REGULATOR LEUO-RELATED"/>
    <property type="match status" value="1"/>
</dbReference>
<dbReference type="EMBL" id="PPTF01000023">
    <property type="protein sequence ID" value="POA99287.1"/>
    <property type="molecule type" value="Genomic_DNA"/>
</dbReference>
<evidence type="ECO:0000256" key="1">
    <source>
        <dbReference type="ARBA" id="ARBA00009437"/>
    </source>
</evidence>
<dbReference type="Pfam" id="PF03466">
    <property type="entry name" value="LysR_substrate"/>
    <property type="match status" value="1"/>
</dbReference>